<proteinExistence type="inferred from homology"/>
<reference evidence="7" key="1">
    <citation type="journal article" date="2013" name="New Phytol.">
        <title>Comparative genomic and transcriptomic analyses reveal the hemibiotrophic stage shift of Colletotrichum fungi.</title>
        <authorList>
            <person name="Gan P."/>
            <person name="Ikeda K."/>
            <person name="Irieda H."/>
            <person name="Narusaka M."/>
            <person name="O'Connell R.J."/>
            <person name="Narusaka Y."/>
            <person name="Takano Y."/>
            <person name="Kubo Y."/>
            <person name="Shirasu K."/>
        </authorList>
    </citation>
    <scope>NUCLEOTIDE SEQUENCE [LARGE SCALE GENOMIC DNA]</scope>
    <source>
        <strain evidence="7">104-T / ATCC 96160 / CBS 514.97 / LARS 414 / MAFF 240422</strain>
    </source>
</reference>
<dbReference type="NCBIfam" id="NF001099">
    <property type="entry name" value="PRK00132.1"/>
    <property type="match status" value="1"/>
</dbReference>
<keyword evidence="7" id="KW-1185">Reference proteome</keyword>
<dbReference type="GO" id="GO:0003735">
    <property type="term" value="F:structural constituent of ribosome"/>
    <property type="evidence" value="ECO:0007669"/>
    <property type="project" value="InterPro"/>
</dbReference>
<gene>
    <name evidence="6" type="ORF">Cob_v004622</name>
</gene>
<evidence type="ECO:0000256" key="3">
    <source>
        <dbReference type="ARBA" id="ARBA00023274"/>
    </source>
</evidence>
<dbReference type="GO" id="GO:0006412">
    <property type="term" value="P:translation"/>
    <property type="evidence" value="ECO:0007669"/>
    <property type="project" value="InterPro"/>
</dbReference>
<dbReference type="EMBL" id="AMCV02000010">
    <property type="protein sequence ID" value="TDZ22585.1"/>
    <property type="molecule type" value="Genomic_DNA"/>
</dbReference>
<dbReference type="InterPro" id="IPR000754">
    <property type="entry name" value="Ribosomal_uS9"/>
</dbReference>
<keyword evidence="3" id="KW-0687">Ribonucleoprotein</keyword>
<dbReference type="Gene3D" id="3.30.230.10">
    <property type="match status" value="1"/>
</dbReference>
<dbReference type="STRING" id="1213857.A0A484FXZ9"/>
<sequence>MISRFPNRNCACPSLERFLAGSLRLKCCKVTKRHHHVDHTPWSAADTLLAPSGSRENASRQATVLSNMKIGPGADEKNDTNIALPPEEPFRGVENARPVPVSASYFSREPFFNDSFVTLSTLTKRYAHLPLAAPDQASGQQWKSLEEYRQMHGEPVKALPYSQALVMVKRLSQIHYVSMPKEVKSALHEFTRNIDPHKNFKKVKPLDKFGRAIGVGRRKTSTARAWVVEGTGEVLINGKPLNEVFGRIHDRESALWALRSTQRTDKYNVWALVEGGGVTGQAEALTLAIAKAMLIHEPDLKPALRKSGCVTRDARTVERKKHGHVKARKMPAWVKR</sequence>
<dbReference type="InterPro" id="IPR023035">
    <property type="entry name" value="Ribosomal_uS9_bac/plastid"/>
</dbReference>
<dbReference type="PANTHER" id="PTHR21569:SF1">
    <property type="entry name" value="SMALL RIBOSOMAL SUBUNIT PROTEIN US9M"/>
    <property type="match status" value="1"/>
</dbReference>
<comment type="caution">
    <text evidence="6">The sequence shown here is derived from an EMBL/GenBank/DDBJ whole genome shotgun (WGS) entry which is preliminary data.</text>
</comment>
<dbReference type="OrthoDB" id="10254627at2759"/>
<dbReference type="SUPFAM" id="SSF54211">
    <property type="entry name" value="Ribosomal protein S5 domain 2-like"/>
    <property type="match status" value="1"/>
</dbReference>
<reference evidence="7" key="2">
    <citation type="journal article" date="2019" name="Mol. Plant Microbe Interact.">
        <title>Genome sequence resources for four phytopathogenic fungi from the Colletotrichum orbiculare species complex.</title>
        <authorList>
            <person name="Gan P."/>
            <person name="Tsushima A."/>
            <person name="Narusaka M."/>
            <person name="Narusaka Y."/>
            <person name="Takano Y."/>
            <person name="Kubo Y."/>
            <person name="Shirasu K."/>
        </authorList>
    </citation>
    <scope>GENOME REANNOTATION</scope>
    <source>
        <strain evidence="7">104-T / ATCC 96160 / CBS 514.97 / LARS 414 / MAFF 240422</strain>
    </source>
</reference>
<comment type="similarity">
    <text evidence="1">Belongs to the universal ribosomal protein uS9 family.</text>
</comment>
<keyword evidence="2 6" id="KW-0689">Ribosomal protein</keyword>
<evidence type="ECO:0000256" key="1">
    <source>
        <dbReference type="ARBA" id="ARBA00005251"/>
    </source>
</evidence>
<evidence type="ECO:0000256" key="5">
    <source>
        <dbReference type="ARBA" id="ARBA00042623"/>
    </source>
</evidence>
<evidence type="ECO:0000256" key="4">
    <source>
        <dbReference type="ARBA" id="ARBA00039318"/>
    </source>
</evidence>
<evidence type="ECO:0000313" key="6">
    <source>
        <dbReference type="EMBL" id="TDZ22585.1"/>
    </source>
</evidence>
<dbReference type="AlphaFoldDB" id="A0A484FXZ9"/>
<dbReference type="Proteomes" id="UP000014480">
    <property type="component" value="Unassembled WGS sequence"/>
</dbReference>
<protein>
    <recommendedName>
        <fullName evidence="4">Small ribosomal subunit protein uS9m</fullName>
    </recommendedName>
    <alternativeName>
        <fullName evidence="5">37S ribosomal protein S9, mitochondrial</fullName>
    </alternativeName>
</protein>
<dbReference type="InterPro" id="IPR020568">
    <property type="entry name" value="Ribosomal_Su5_D2-typ_SF"/>
</dbReference>
<dbReference type="GO" id="GO:0003723">
    <property type="term" value="F:RNA binding"/>
    <property type="evidence" value="ECO:0007669"/>
    <property type="project" value="TreeGrafter"/>
</dbReference>
<dbReference type="InterPro" id="IPR014721">
    <property type="entry name" value="Ribsml_uS5_D2-typ_fold_subgr"/>
</dbReference>
<dbReference type="FunFam" id="3.30.230.10:FF:000001">
    <property type="entry name" value="30S ribosomal protein S9"/>
    <property type="match status" value="1"/>
</dbReference>
<dbReference type="GO" id="GO:0005763">
    <property type="term" value="C:mitochondrial small ribosomal subunit"/>
    <property type="evidence" value="ECO:0007669"/>
    <property type="project" value="TreeGrafter"/>
</dbReference>
<evidence type="ECO:0000256" key="2">
    <source>
        <dbReference type="ARBA" id="ARBA00022980"/>
    </source>
</evidence>
<dbReference type="PANTHER" id="PTHR21569">
    <property type="entry name" value="RIBOSOMAL PROTEIN S9"/>
    <property type="match status" value="1"/>
</dbReference>
<name>A0A484FXZ9_COLOR</name>
<accession>A0A484FXZ9</accession>
<dbReference type="Pfam" id="PF00380">
    <property type="entry name" value="Ribosomal_S9"/>
    <property type="match status" value="1"/>
</dbReference>
<organism evidence="6 7">
    <name type="scientific">Colletotrichum orbiculare (strain 104-T / ATCC 96160 / CBS 514.97 / LARS 414 / MAFF 240422)</name>
    <name type="common">Cucumber anthracnose fungus</name>
    <name type="synonym">Colletotrichum lagenarium</name>
    <dbReference type="NCBI Taxonomy" id="1213857"/>
    <lineage>
        <taxon>Eukaryota</taxon>
        <taxon>Fungi</taxon>
        <taxon>Dikarya</taxon>
        <taxon>Ascomycota</taxon>
        <taxon>Pezizomycotina</taxon>
        <taxon>Sordariomycetes</taxon>
        <taxon>Hypocreomycetidae</taxon>
        <taxon>Glomerellales</taxon>
        <taxon>Glomerellaceae</taxon>
        <taxon>Colletotrichum</taxon>
        <taxon>Colletotrichum orbiculare species complex</taxon>
    </lineage>
</organism>
<evidence type="ECO:0000313" key="7">
    <source>
        <dbReference type="Proteomes" id="UP000014480"/>
    </source>
</evidence>